<dbReference type="GO" id="GO:0046354">
    <property type="term" value="P:mannan biosynthetic process"/>
    <property type="evidence" value="ECO:0007669"/>
    <property type="project" value="TreeGrafter"/>
</dbReference>
<evidence type="ECO:0000256" key="3">
    <source>
        <dbReference type="ARBA" id="ARBA00022679"/>
    </source>
</evidence>
<dbReference type="GO" id="GO:0000139">
    <property type="term" value="C:Golgi membrane"/>
    <property type="evidence" value="ECO:0007669"/>
    <property type="project" value="UniProtKB-SubCell"/>
</dbReference>
<feature type="region of interest" description="Disordered" evidence="9">
    <location>
        <begin position="474"/>
        <end position="505"/>
    </location>
</feature>
<protein>
    <recommendedName>
        <fullName evidence="13">Mannosyltransferase</fullName>
    </recommendedName>
</protein>
<keyword evidence="5" id="KW-0735">Signal-anchor</keyword>
<name>A0A507FQG2_9FUNG</name>
<comment type="similarity">
    <text evidence="2">Belongs to the MNN1/MNT family.</text>
</comment>
<evidence type="ECO:0000313" key="12">
    <source>
        <dbReference type="Proteomes" id="UP000320333"/>
    </source>
</evidence>
<dbReference type="PANTHER" id="PTHR31646:SF1">
    <property type="entry name" value="ALPHA-1,2-MANNOSYLTRANSFERASE MNN2"/>
    <property type="match status" value="1"/>
</dbReference>
<gene>
    <name evidence="11" type="ORF">CcCBS67573_g00867</name>
</gene>
<evidence type="ECO:0000256" key="7">
    <source>
        <dbReference type="ARBA" id="ARBA00023034"/>
    </source>
</evidence>
<evidence type="ECO:0000256" key="2">
    <source>
        <dbReference type="ARBA" id="ARBA00009105"/>
    </source>
</evidence>
<dbReference type="STRING" id="246404.A0A507FQG2"/>
<feature type="transmembrane region" description="Helical" evidence="10">
    <location>
        <begin position="52"/>
        <end position="69"/>
    </location>
</feature>
<feature type="compositionally biased region" description="Polar residues" evidence="9">
    <location>
        <begin position="474"/>
        <end position="489"/>
    </location>
</feature>
<keyword evidence="6 10" id="KW-1133">Transmembrane helix</keyword>
<feature type="region of interest" description="Disordered" evidence="9">
    <location>
        <begin position="1"/>
        <end position="27"/>
    </location>
</feature>
<comment type="caution">
    <text evidence="11">The sequence shown here is derived from an EMBL/GenBank/DDBJ whole genome shotgun (WGS) entry which is preliminary data.</text>
</comment>
<dbReference type="InterPro" id="IPR022751">
    <property type="entry name" value="Alpha_mannosyltransferase"/>
</dbReference>
<evidence type="ECO:0000256" key="10">
    <source>
        <dbReference type="SAM" id="Phobius"/>
    </source>
</evidence>
<keyword evidence="3" id="KW-0808">Transferase</keyword>
<keyword evidence="4 10" id="KW-0812">Transmembrane</keyword>
<dbReference type="OrthoDB" id="2156260at2759"/>
<evidence type="ECO:0000256" key="8">
    <source>
        <dbReference type="ARBA" id="ARBA00023136"/>
    </source>
</evidence>
<reference evidence="11 12" key="1">
    <citation type="journal article" date="2019" name="Sci. Rep.">
        <title>Comparative genomics of chytrid fungi reveal insights into the obligate biotrophic and pathogenic lifestyle of Synchytrium endobioticum.</title>
        <authorList>
            <person name="van de Vossenberg B.T.L.H."/>
            <person name="Warris S."/>
            <person name="Nguyen H.D.T."/>
            <person name="van Gent-Pelzer M.P.E."/>
            <person name="Joly D.L."/>
            <person name="van de Geest H.C."/>
            <person name="Bonants P.J.M."/>
            <person name="Smith D.S."/>
            <person name="Levesque C.A."/>
            <person name="van der Lee T.A.J."/>
        </authorList>
    </citation>
    <scope>NUCLEOTIDE SEQUENCE [LARGE SCALE GENOMIC DNA]</scope>
    <source>
        <strain evidence="11 12">CBS 675.73</strain>
    </source>
</reference>
<dbReference type="Proteomes" id="UP000320333">
    <property type="component" value="Unassembled WGS sequence"/>
</dbReference>
<evidence type="ECO:0000256" key="9">
    <source>
        <dbReference type="SAM" id="MobiDB-lite"/>
    </source>
</evidence>
<feature type="compositionally biased region" description="Polar residues" evidence="9">
    <location>
        <begin position="1"/>
        <end position="14"/>
    </location>
</feature>
<keyword evidence="7" id="KW-0333">Golgi apparatus</keyword>
<dbReference type="AlphaFoldDB" id="A0A507FQG2"/>
<proteinExistence type="inferred from homology"/>
<keyword evidence="8 10" id="KW-0472">Membrane</keyword>
<dbReference type="EMBL" id="QEAP01000013">
    <property type="protein sequence ID" value="TPX77825.1"/>
    <property type="molecule type" value="Genomic_DNA"/>
</dbReference>
<evidence type="ECO:0000313" key="11">
    <source>
        <dbReference type="EMBL" id="TPX77825.1"/>
    </source>
</evidence>
<evidence type="ECO:0000256" key="5">
    <source>
        <dbReference type="ARBA" id="ARBA00022968"/>
    </source>
</evidence>
<dbReference type="Pfam" id="PF11051">
    <property type="entry name" value="Mannosyl_trans3"/>
    <property type="match status" value="4"/>
</dbReference>
<evidence type="ECO:0000256" key="4">
    <source>
        <dbReference type="ARBA" id="ARBA00022692"/>
    </source>
</evidence>
<dbReference type="InterPro" id="IPR029044">
    <property type="entry name" value="Nucleotide-diphossugar_trans"/>
</dbReference>
<dbReference type="Gene3D" id="3.90.550.10">
    <property type="entry name" value="Spore Coat Polysaccharide Biosynthesis Protein SpsA, Chain A"/>
    <property type="match status" value="2"/>
</dbReference>
<organism evidence="11 12">
    <name type="scientific">Chytriomyces confervae</name>
    <dbReference type="NCBI Taxonomy" id="246404"/>
    <lineage>
        <taxon>Eukaryota</taxon>
        <taxon>Fungi</taxon>
        <taxon>Fungi incertae sedis</taxon>
        <taxon>Chytridiomycota</taxon>
        <taxon>Chytridiomycota incertae sedis</taxon>
        <taxon>Chytridiomycetes</taxon>
        <taxon>Chytridiales</taxon>
        <taxon>Chytriomycetaceae</taxon>
        <taxon>Chytriomyces</taxon>
    </lineage>
</organism>
<evidence type="ECO:0000256" key="1">
    <source>
        <dbReference type="ARBA" id="ARBA00004323"/>
    </source>
</evidence>
<evidence type="ECO:0008006" key="13">
    <source>
        <dbReference type="Google" id="ProtNLM"/>
    </source>
</evidence>
<dbReference type="GO" id="GO:0000026">
    <property type="term" value="F:alpha-1,2-mannosyltransferase activity"/>
    <property type="evidence" value="ECO:0007669"/>
    <property type="project" value="TreeGrafter"/>
</dbReference>
<evidence type="ECO:0000256" key="6">
    <source>
        <dbReference type="ARBA" id="ARBA00022989"/>
    </source>
</evidence>
<sequence>MPQNYERTPSTTNRNTHHTGETGATPLLEERAKRRRQPAMKLQLFTRRIRRIFEVLVMIGTVVLILYLGQANSAAKKSVGAEGARMRKKWQRLYKEGKLDVEPLNKNMVKGSRGIVLMGTSSTVNLAVTTTILLRDTGCVLPVEFAYLPNEVTEQDLQILRSNNITTRNYFTPEIDSYNWNSEHLRLGVLKPLAVITSPFQEILFLDPDMIPLRDPTFLFSTPQFKETGALFWPDFPATAQGNPIWQIMGQEYEFEREFETGAIVLDKARVSLGLGLAWHLCQNAAFYFQFMWGDKDAFRWGFRGAQIPYHLNPNYLMSVGVVVSETMPFGNVSLVETKDGLVPAEGKYCGQGMVQMDFDAGVKASADFQPSPLFMHANGIKKFYREDIPPFQVAQVYTGLPKGQTLNSLRVGKYHWIGELYGQNHCGMLEPQAGLKVSYLEASQNQIKDFAKMFPGVNEKYMHARKTASATLKTPDISSTVESQTSLGATKPVKPDPPESQPLNQEELEFQSKWDAYAQSKEFQLEFDEDPEAKHVIRGSKGVLMMGTSATVDLALMAAEFLRGLGCTLEIEFAYLKSEVTQSDLDKLKANNITTRNYDSPKLPLSNWSREELRLGATKPFALLSSPFQHTLFMDPDVYPLQDPTQLFSSVQYKQTGALFWPDFPSTPRTNKIWTLLRVPFVFEREFESGLMLLDKARIWRGLKFAARLCSDARFTNTFLWGDKDTFRFGMKVAGLSYSLNRNYLTSLGVIVDKQRPLGNVSLTTKEDAIPPGAEYCGQSMLQMTFDNSESDTLDTPQPLWIHANGIRSNYKDSIPPFQVAQTYALPSDFKNVDATRVGKYHWIGRAQEQDHCGRMEDQAPLTIVNYDFAKRYPGVNERYIQVRRKVFGLKGA</sequence>
<dbReference type="PANTHER" id="PTHR31646">
    <property type="entry name" value="ALPHA-1,2-MANNOSYLTRANSFERASE MNN2"/>
    <property type="match status" value="1"/>
</dbReference>
<keyword evidence="12" id="KW-1185">Reference proteome</keyword>
<dbReference type="SUPFAM" id="SSF53448">
    <property type="entry name" value="Nucleotide-diphospho-sugar transferases"/>
    <property type="match status" value="2"/>
</dbReference>
<accession>A0A507FQG2</accession>
<comment type="subcellular location">
    <subcellularLocation>
        <location evidence="1">Golgi apparatus membrane</location>
        <topology evidence="1">Single-pass type II membrane protein</topology>
    </subcellularLocation>
</comment>